<feature type="transmembrane region" description="Helical" evidence="8">
    <location>
        <begin position="272"/>
        <end position="294"/>
    </location>
</feature>
<feature type="transmembrane region" description="Helical" evidence="8">
    <location>
        <begin position="243"/>
        <end position="260"/>
    </location>
</feature>
<keyword evidence="5 8" id="KW-0812">Transmembrane</keyword>
<feature type="transmembrane region" description="Helical" evidence="8">
    <location>
        <begin position="340"/>
        <end position="362"/>
    </location>
</feature>
<organism evidence="9 10">
    <name type="scientific">Celerinatantimonas diazotrophica</name>
    <dbReference type="NCBI Taxonomy" id="412034"/>
    <lineage>
        <taxon>Bacteria</taxon>
        <taxon>Pseudomonadati</taxon>
        <taxon>Pseudomonadota</taxon>
        <taxon>Gammaproteobacteria</taxon>
        <taxon>Celerinatantimonadaceae</taxon>
        <taxon>Celerinatantimonas</taxon>
    </lineage>
</organism>
<dbReference type="GO" id="GO:0005886">
    <property type="term" value="C:plasma membrane"/>
    <property type="evidence" value="ECO:0007669"/>
    <property type="project" value="UniProtKB-SubCell"/>
</dbReference>
<comment type="caution">
    <text evidence="9">The sequence shown here is derived from an EMBL/GenBank/DDBJ whole genome shotgun (WGS) entry which is preliminary data.</text>
</comment>
<feature type="transmembrane region" description="Helical" evidence="8">
    <location>
        <begin position="111"/>
        <end position="131"/>
    </location>
</feature>
<dbReference type="EMBL" id="SMGD01000017">
    <property type="protein sequence ID" value="TCK46673.1"/>
    <property type="molecule type" value="Genomic_DNA"/>
</dbReference>
<feature type="transmembrane region" description="Helical" evidence="8">
    <location>
        <begin position="389"/>
        <end position="409"/>
    </location>
</feature>
<keyword evidence="10" id="KW-1185">Reference proteome</keyword>
<evidence type="ECO:0000256" key="2">
    <source>
        <dbReference type="ARBA" id="ARBA00007935"/>
    </source>
</evidence>
<feature type="transmembrane region" description="Helical" evidence="8">
    <location>
        <begin position="219"/>
        <end position="237"/>
    </location>
</feature>
<feature type="transmembrane region" description="Helical" evidence="8">
    <location>
        <begin position="608"/>
        <end position="626"/>
    </location>
</feature>
<feature type="transmembrane region" description="Helical" evidence="8">
    <location>
        <begin position="188"/>
        <end position="207"/>
    </location>
</feature>
<name>A0A4R1J7Y8_9GAMM</name>
<feature type="transmembrane region" description="Helical" evidence="8">
    <location>
        <begin position="564"/>
        <end position="588"/>
    </location>
</feature>
<feature type="transmembrane region" description="Helical" evidence="8">
    <location>
        <begin position="446"/>
        <end position="465"/>
    </location>
</feature>
<reference evidence="9 10" key="1">
    <citation type="submission" date="2019-03" db="EMBL/GenBank/DDBJ databases">
        <title>Genomic Encyclopedia of Type Strains, Phase IV (KMG-IV): sequencing the most valuable type-strain genomes for metagenomic binning, comparative biology and taxonomic classification.</title>
        <authorList>
            <person name="Goeker M."/>
        </authorList>
    </citation>
    <scope>NUCLEOTIDE SEQUENCE [LARGE SCALE GENOMIC DNA]</scope>
    <source>
        <strain evidence="9 10">DSM 18577</strain>
    </source>
</reference>
<dbReference type="Gene3D" id="1.10.3470.10">
    <property type="entry name" value="ABC transporter involved in vitamin B12 uptake, BtuC"/>
    <property type="match status" value="2"/>
</dbReference>
<feature type="transmembrane region" description="Helical" evidence="8">
    <location>
        <begin position="523"/>
        <end position="543"/>
    </location>
</feature>
<dbReference type="NCBIfam" id="NF007866">
    <property type="entry name" value="PRK10577.1-2"/>
    <property type="match status" value="1"/>
</dbReference>
<sequence>MIFRSFAYLALLLLSFWLHLQLSSALGFAQQWHLIWGATPHGFPEFQYLYASLPRAILALSIGATLGFCGSLLQQMTQNHLASPLTLGLSAGAWLALVVTGVWAPTILAAHGAWVAMGGALIASLFIWIIAAKQGLNGFSIILTGIAVNILCATLASAFILLHEQATLSLFIWGAGDLTQTDWHWVKWLVPKLIILPIIMLIAHRPLTLLKLGEQNARARGMSIGVTMLVIGFAILWLIGSAIAAVGVIGFISLLAPNLARYLGSRRSLDELIFSSLLGAILLLVTDSIAVLAGQYSDQVIPSGSTATLIGAPFLIILLRQQMKASDHTSLQLPKSLFTWSNRTALVLLALIGASVLFSLTYSPSYSLVSHHTLWQFHWPNQTLWHLRWPALLTATGSGIGMSVAGVILQRLIKNPLASPGMMGLTAGSTLVLVLYAMFFEQAITSVNPIIAYSGSLAALCILLLLGRKHHFAPGSLILTGIALTAAMDGVIQFFLAQGNDDVYSITRWMSGSIYNVTGTKSLWLIFCVTGFTAISFVFRDWLTLLAASDPLAQSLGVRPQRARLTLLILAALLVSSVTAFVGPIAFIGLIAPHMAVMLGAKKTAQQLWTAALLGTLLMLIADWLARTIAYPAQLPTGIIAAVIGSVYLVFLMIKSQSPH</sequence>
<protein>
    <submittedName>
        <fullName evidence="9">Iron complex transport system permease protein</fullName>
    </submittedName>
</protein>
<evidence type="ECO:0000313" key="9">
    <source>
        <dbReference type="EMBL" id="TCK46673.1"/>
    </source>
</evidence>
<evidence type="ECO:0000256" key="7">
    <source>
        <dbReference type="ARBA" id="ARBA00023136"/>
    </source>
</evidence>
<evidence type="ECO:0000313" key="10">
    <source>
        <dbReference type="Proteomes" id="UP000295565"/>
    </source>
</evidence>
<dbReference type="Proteomes" id="UP000295565">
    <property type="component" value="Unassembled WGS sequence"/>
</dbReference>
<dbReference type="RefSeq" id="WP_224054970.1">
    <property type="nucleotide sequence ID" value="NZ_OU594967.1"/>
</dbReference>
<dbReference type="InterPro" id="IPR037294">
    <property type="entry name" value="ABC_BtuC-like"/>
</dbReference>
<feature type="transmembrane region" description="Helical" evidence="8">
    <location>
        <begin position="633"/>
        <end position="654"/>
    </location>
</feature>
<keyword evidence="6 8" id="KW-1133">Transmembrane helix</keyword>
<accession>A0A4R1J7Y8</accession>
<evidence type="ECO:0000256" key="3">
    <source>
        <dbReference type="ARBA" id="ARBA00022448"/>
    </source>
</evidence>
<feature type="transmembrane region" description="Helical" evidence="8">
    <location>
        <begin position="300"/>
        <end position="319"/>
    </location>
</feature>
<keyword evidence="4" id="KW-1003">Cell membrane</keyword>
<dbReference type="Pfam" id="PF01032">
    <property type="entry name" value="FecCD"/>
    <property type="match status" value="2"/>
</dbReference>
<feature type="transmembrane region" description="Helical" evidence="8">
    <location>
        <begin position="477"/>
        <end position="496"/>
    </location>
</feature>
<evidence type="ECO:0000256" key="1">
    <source>
        <dbReference type="ARBA" id="ARBA00004651"/>
    </source>
</evidence>
<dbReference type="GO" id="GO:0033214">
    <property type="term" value="P:siderophore-iron import into cell"/>
    <property type="evidence" value="ECO:0007669"/>
    <property type="project" value="TreeGrafter"/>
</dbReference>
<evidence type="ECO:0000256" key="8">
    <source>
        <dbReference type="SAM" id="Phobius"/>
    </source>
</evidence>
<keyword evidence="3" id="KW-0813">Transport</keyword>
<evidence type="ECO:0000256" key="6">
    <source>
        <dbReference type="ARBA" id="ARBA00022989"/>
    </source>
</evidence>
<dbReference type="SUPFAM" id="SSF81345">
    <property type="entry name" value="ABC transporter involved in vitamin B12 uptake, BtuC"/>
    <property type="match status" value="2"/>
</dbReference>
<dbReference type="CDD" id="cd06550">
    <property type="entry name" value="TM_ABC_iron-siderophores_like"/>
    <property type="match status" value="2"/>
</dbReference>
<dbReference type="AlphaFoldDB" id="A0A4R1J7Y8"/>
<feature type="transmembrane region" description="Helical" evidence="8">
    <location>
        <begin position="138"/>
        <end position="162"/>
    </location>
</feature>
<feature type="transmembrane region" description="Helical" evidence="8">
    <location>
        <begin position="53"/>
        <end position="73"/>
    </location>
</feature>
<feature type="transmembrane region" description="Helical" evidence="8">
    <location>
        <begin position="421"/>
        <end position="440"/>
    </location>
</feature>
<feature type="transmembrane region" description="Helical" evidence="8">
    <location>
        <begin position="85"/>
        <end position="105"/>
    </location>
</feature>
<evidence type="ECO:0000256" key="4">
    <source>
        <dbReference type="ARBA" id="ARBA00022475"/>
    </source>
</evidence>
<proteinExistence type="inferred from homology"/>
<evidence type="ECO:0000256" key="5">
    <source>
        <dbReference type="ARBA" id="ARBA00022692"/>
    </source>
</evidence>
<dbReference type="InterPro" id="IPR000522">
    <property type="entry name" value="ABC_transptr_permease_BtuC"/>
</dbReference>
<comment type="similarity">
    <text evidence="2">Belongs to the binding-protein-dependent transport system permease family. FecCD subfamily.</text>
</comment>
<dbReference type="GO" id="GO:0022857">
    <property type="term" value="F:transmembrane transporter activity"/>
    <property type="evidence" value="ECO:0007669"/>
    <property type="project" value="InterPro"/>
</dbReference>
<keyword evidence="7 8" id="KW-0472">Membrane</keyword>
<dbReference type="PANTHER" id="PTHR30472">
    <property type="entry name" value="FERRIC ENTEROBACTIN TRANSPORT SYSTEM PERMEASE PROTEIN"/>
    <property type="match status" value="1"/>
</dbReference>
<dbReference type="PANTHER" id="PTHR30472:SF37">
    <property type="entry name" value="FE(3+) DICITRATE TRANSPORT SYSTEM PERMEASE PROTEIN FECD-RELATED"/>
    <property type="match status" value="1"/>
</dbReference>
<comment type="subcellular location">
    <subcellularLocation>
        <location evidence="1">Cell membrane</location>
        <topology evidence="1">Multi-pass membrane protein</topology>
    </subcellularLocation>
</comment>
<gene>
    <name evidence="9" type="ORF">EV690_3259</name>
</gene>